<dbReference type="HOGENOM" id="CLU_109262_1_0_4"/>
<dbReference type="EnsemblBacteria" id="ABA49418">
    <property type="protein sequence ID" value="ABA49418"/>
    <property type="gene ID" value="BURPS1710b_1276"/>
</dbReference>
<dbReference type="Pfam" id="PF08816">
    <property type="entry name" value="Ivy"/>
    <property type="match status" value="1"/>
</dbReference>
<reference evidence="1 2" key="1">
    <citation type="submission" date="2005-09" db="EMBL/GenBank/DDBJ databases">
        <authorList>
            <person name="Woods D.E."/>
            <person name="Nierman W.C."/>
        </authorList>
    </citation>
    <scope>NUCLEOTIDE SEQUENCE [LARGE SCALE GENOMIC DNA]</scope>
    <source>
        <strain evidence="1 2">1710b</strain>
    </source>
</reference>
<dbReference type="Gene3D" id="3.40.1420.10">
    <property type="entry name" value="Inhibitor of vertebrate lysozyme"/>
    <property type="match status" value="1"/>
</dbReference>
<sequence>MCRRCAAPRSTAGGAHAGRDGPPVYCAFACRNRATGRHAGMPAGTCRSGLRLIRNDSSRGVFMIRSFFPSSIRRAALAATIAGIAGAAVAADEPAPTFSEAIAQSAHRAEWKRMISSEKRVPGWLKSDNRVSSPYRREQVEGASYLVGWMCKPHDCAANQFYGVIDEDSHRMWGMLVTLPQTPGAYDAPSKYASFRWFGKPDERMKTYLQDQLKQDPNWK</sequence>
<protein>
    <submittedName>
        <fullName evidence="1">Putative exported protein</fullName>
    </submittedName>
</protein>
<name>Q3JUR6_BURP1</name>
<dbReference type="SUPFAM" id="SSF89872">
    <property type="entry name" value="Inhibitor of vertebrate lysozyme, Ivy"/>
    <property type="match status" value="1"/>
</dbReference>
<evidence type="ECO:0000313" key="2">
    <source>
        <dbReference type="Proteomes" id="UP000002700"/>
    </source>
</evidence>
<dbReference type="Proteomes" id="UP000002700">
    <property type="component" value="Chromosome I"/>
</dbReference>
<proteinExistence type="predicted"/>
<gene>
    <name evidence="1" type="ordered locus">BURPS1710b_1276</name>
</gene>
<dbReference type="InterPro" id="IPR036501">
    <property type="entry name" value="Inhibitor_vert_lysozyme_sf"/>
</dbReference>
<organism evidence="1 2">
    <name type="scientific">Burkholderia pseudomallei (strain 1710b)</name>
    <dbReference type="NCBI Taxonomy" id="320372"/>
    <lineage>
        <taxon>Bacteria</taxon>
        <taxon>Pseudomonadati</taxon>
        <taxon>Pseudomonadota</taxon>
        <taxon>Betaproteobacteria</taxon>
        <taxon>Burkholderiales</taxon>
        <taxon>Burkholderiaceae</taxon>
        <taxon>Burkholderia</taxon>
        <taxon>pseudomallei group</taxon>
    </lineage>
</organism>
<evidence type="ECO:0000313" key="1">
    <source>
        <dbReference type="EMBL" id="ABA49418.1"/>
    </source>
</evidence>
<dbReference type="KEGG" id="bpm:BURPS1710b_1276"/>
<dbReference type="EMBL" id="CP000124">
    <property type="protein sequence ID" value="ABA49418.1"/>
    <property type="molecule type" value="Genomic_DNA"/>
</dbReference>
<dbReference type="AlphaFoldDB" id="Q3JUR6"/>
<accession>Q3JUR6</accession>